<proteinExistence type="predicted"/>
<dbReference type="EMBL" id="FPHN01000098">
    <property type="protein sequence ID" value="SFV58990.1"/>
    <property type="molecule type" value="Genomic_DNA"/>
</dbReference>
<sequence>MGINLQSSIQPTIDIANKVAKQMQLSMIPTMEIVAPYLKEIEKFKNLNIVNSLVKIEAIKIPNIKIPTLELSFYHKSQVFLAIKSIEKIQTNINVMNNSSIQEIGRIVSVQHESYINIHKLLQKNIISSIVPKNIGSLVQELINKEPLTQQYLRTIHDKPIDVAITEPNVLVEIEVIKSEILESIHEGNQQLNQAIGKLYAFVLAQKDPKVIIFFQKYLLPIILSLVASFLFKYMDLPKEPLLKTKNQEIFLKKQVTLGLKQYIPNPKERVQYRIVNVDKLNIREGQSMKTEVISHLSFADVVQIIKKEKNWTLIKRYNSDNETLIQGWVFTRYLAQIK</sequence>
<evidence type="ECO:0000313" key="2">
    <source>
        <dbReference type="EMBL" id="SFV58990.1"/>
    </source>
</evidence>
<reference evidence="2" key="1">
    <citation type="submission" date="2016-10" db="EMBL/GenBank/DDBJ databases">
        <authorList>
            <person name="de Groot N.N."/>
        </authorList>
    </citation>
    <scope>NUCLEOTIDE SEQUENCE</scope>
</reference>
<dbReference type="InterPro" id="IPR003646">
    <property type="entry name" value="SH3-like_bac-type"/>
</dbReference>
<name>A0A1W1BZF8_9ZZZZ</name>
<dbReference type="AlphaFoldDB" id="A0A1W1BZF8"/>
<protein>
    <recommendedName>
        <fullName evidence="1">SH3b domain-containing protein</fullName>
    </recommendedName>
</protein>
<accession>A0A1W1BZF8</accession>
<evidence type="ECO:0000259" key="1">
    <source>
        <dbReference type="Pfam" id="PF08239"/>
    </source>
</evidence>
<dbReference type="Gene3D" id="2.30.30.40">
    <property type="entry name" value="SH3 Domains"/>
    <property type="match status" value="1"/>
</dbReference>
<feature type="domain" description="SH3b" evidence="1">
    <location>
        <begin position="280"/>
        <end position="335"/>
    </location>
</feature>
<organism evidence="2">
    <name type="scientific">hydrothermal vent metagenome</name>
    <dbReference type="NCBI Taxonomy" id="652676"/>
    <lineage>
        <taxon>unclassified sequences</taxon>
        <taxon>metagenomes</taxon>
        <taxon>ecological metagenomes</taxon>
    </lineage>
</organism>
<dbReference type="Pfam" id="PF08239">
    <property type="entry name" value="SH3_3"/>
    <property type="match status" value="1"/>
</dbReference>
<gene>
    <name evidence="2" type="ORF">MNB_SV-14-1606</name>
</gene>